<dbReference type="InterPro" id="IPR007233">
    <property type="entry name" value="TRAPPC"/>
</dbReference>
<evidence type="ECO:0000256" key="9">
    <source>
        <dbReference type="RuleBase" id="RU366065"/>
    </source>
</evidence>
<keyword evidence="11" id="KW-1185">Reference proteome</keyword>
<evidence type="ECO:0000256" key="7">
    <source>
        <dbReference type="ARBA" id="ARBA00046052"/>
    </source>
</evidence>
<protein>
    <recommendedName>
        <fullName evidence="9">Trafficking protein particle complex subunit</fullName>
    </recommendedName>
</protein>
<dbReference type="EMBL" id="CACRXK020000146">
    <property type="protein sequence ID" value="CAB3978845.1"/>
    <property type="molecule type" value="Genomic_DNA"/>
</dbReference>
<dbReference type="InterPro" id="IPR011012">
    <property type="entry name" value="Longin-like_dom_sf"/>
</dbReference>
<dbReference type="OrthoDB" id="246406at2759"/>
<keyword evidence="5 9" id="KW-0333">Golgi apparatus</keyword>
<evidence type="ECO:0000256" key="2">
    <source>
        <dbReference type="ARBA" id="ARBA00022448"/>
    </source>
</evidence>
<dbReference type="SMART" id="SM01399">
    <property type="entry name" value="Sybindin"/>
    <property type="match status" value="1"/>
</dbReference>
<reference evidence="10" key="1">
    <citation type="submission" date="2020-04" db="EMBL/GenBank/DDBJ databases">
        <authorList>
            <person name="Alioto T."/>
            <person name="Alioto T."/>
            <person name="Gomez Garrido J."/>
        </authorList>
    </citation>
    <scope>NUCLEOTIDE SEQUENCE</scope>
    <source>
        <strain evidence="10">A484AB</strain>
    </source>
</reference>
<comment type="subcellular location">
    <subcellularLocation>
        <location evidence="9">Endoplasmic reticulum</location>
    </subcellularLocation>
    <subcellularLocation>
        <location evidence="9">Golgi apparatus</location>
        <location evidence="9">cis-Golgi network</location>
    </subcellularLocation>
    <subcellularLocation>
        <location evidence="1">Golgi apparatus</location>
    </subcellularLocation>
</comment>
<evidence type="ECO:0000313" key="10">
    <source>
        <dbReference type="EMBL" id="CAB3978845.1"/>
    </source>
</evidence>
<comment type="caution">
    <text evidence="10">The sequence shown here is derived from an EMBL/GenBank/DDBJ whole genome shotgun (WGS) entry which is preliminary data.</text>
</comment>
<keyword evidence="4 9" id="KW-0931">ER-Golgi transport</keyword>
<dbReference type="AlphaFoldDB" id="A0A7D9HAN2"/>
<dbReference type="SUPFAM" id="SSF64356">
    <property type="entry name" value="SNARE-like"/>
    <property type="match status" value="1"/>
</dbReference>
<evidence type="ECO:0000256" key="5">
    <source>
        <dbReference type="ARBA" id="ARBA00023034"/>
    </source>
</evidence>
<dbReference type="GO" id="GO:0030008">
    <property type="term" value="C:TRAPP complex"/>
    <property type="evidence" value="ECO:0007669"/>
    <property type="project" value="UniProtKB-UniRule"/>
</dbReference>
<dbReference type="PANTHER" id="PTHR23249">
    <property type="entry name" value="TRAFFICKING PROTEIN PARTICLE COMPLEX SUBUNIT"/>
    <property type="match status" value="1"/>
</dbReference>
<dbReference type="GO" id="GO:0005794">
    <property type="term" value="C:Golgi apparatus"/>
    <property type="evidence" value="ECO:0007669"/>
    <property type="project" value="UniProtKB-SubCell"/>
</dbReference>
<accession>A0A7D9HAN2</accession>
<keyword evidence="3 9" id="KW-0256">Endoplasmic reticulum</keyword>
<dbReference type="GO" id="GO:0005783">
    <property type="term" value="C:endoplasmic reticulum"/>
    <property type="evidence" value="ECO:0007669"/>
    <property type="project" value="UniProtKB-SubCell"/>
</dbReference>
<comment type="subunit">
    <text evidence="9">Part of the multisubunit transport protein particle (TRAPP) complex.</text>
</comment>
<comment type="similarity">
    <text evidence="6">Belongs to the TRAPP small subunits family. TRAPPC4 subfamily.</text>
</comment>
<dbReference type="PANTHER" id="PTHR23249:SF15">
    <property type="entry name" value="TRAFFICKING PROTEIN PARTICLE COMPLEX SUBUNIT 4"/>
    <property type="match status" value="1"/>
</dbReference>
<dbReference type="GO" id="GO:0006888">
    <property type="term" value="P:endoplasmic reticulum to Golgi vesicle-mediated transport"/>
    <property type="evidence" value="ECO:0007669"/>
    <property type="project" value="UniProtKB-UniRule"/>
</dbReference>
<evidence type="ECO:0000256" key="8">
    <source>
        <dbReference type="ARBA" id="ARBA00046941"/>
    </source>
</evidence>
<comment type="subunit">
    <text evidence="8">Component of the multisubunit TRAPP (transport protein particle) complex, which includes at least TRAPPC2, TRAPPC2L, TRAPPC3, TRAPPC3L, TRAPPC4, TRAPPC5, TRAPPC8, TRAPPC9, TRAPPC10, TRAPPC11 and TRAPPC12. Interacts with SDC2.</text>
</comment>
<evidence type="ECO:0000256" key="4">
    <source>
        <dbReference type="ARBA" id="ARBA00022892"/>
    </source>
</evidence>
<organism evidence="10 11">
    <name type="scientific">Paramuricea clavata</name>
    <name type="common">Red gorgonian</name>
    <name type="synonym">Violescent sea-whip</name>
    <dbReference type="NCBI Taxonomy" id="317549"/>
    <lineage>
        <taxon>Eukaryota</taxon>
        <taxon>Metazoa</taxon>
        <taxon>Cnidaria</taxon>
        <taxon>Anthozoa</taxon>
        <taxon>Octocorallia</taxon>
        <taxon>Malacalcyonacea</taxon>
        <taxon>Plexauridae</taxon>
        <taxon>Paramuricea</taxon>
    </lineage>
</organism>
<dbReference type="Gene3D" id="3.30.450.70">
    <property type="match status" value="1"/>
</dbReference>
<gene>
    <name evidence="10" type="ORF">PACLA_8A044847</name>
</gene>
<name>A0A7D9HAN2_PARCT</name>
<dbReference type="Pfam" id="PF04099">
    <property type="entry name" value="Sybindin"/>
    <property type="match status" value="1"/>
</dbReference>
<evidence type="ECO:0000256" key="6">
    <source>
        <dbReference type="ARBA" id="ARBA00038179"/>
    </source>
</evidence>
<dbReference type="CDD" id="cd14856">
    <property type="entry name" value="TRAPPC4_synbindin"/>
    <property type="match status" value="1"/>
</dbReference>
<sequence length="218" mass="24919">MAIQSVFILNKAGGLIYHTDRYNSKNDVEKTFGYPLDIVLKEDDKLTVIFGERDGIKVGFSLLAVNGEELSNKQLPNGTDALDFLKDPNNYPVSLKFGRIKLKTNEKIMFASMFHTLFAISTKLSPEQKSSGIQVLETESFKLHCYQTATGVKFLVLTDPKQGPMDNFLKRFHELYTDYALKNPFYSLEMPIRCELFDTNLQKTMEQVERATTQYSNE</sequence>
<evidence type="ECO:0000313" key="11">
    <source>
        <dbReference type="Proteomes" id="UP001152795"/>
    </source>
</evidence>
<comment type="function">
    <text evidence="7">Core component of the TRAPP complexes which has a function of guanine nucleotide exchange factor activity for Rab1 GTPase. Plays a role in vesicular transport from endoplasmic reticulum to Golgi and autophagy. May play a role in dendrite postsynaptic membrane trafficking.</text>
</comment>
<dbReference type="Proteomes" id="UP001152795">
    <property type="component" value="Unassembled WGS sequence"/>
</dbReference>
<keyword evidence="2 9" id="KW-0813">Transport</keyword>
<evidence type="ECO:0000256" key="3">
    <source>
        <dbReference type="ARBA" id="ARBA00022824"/>
    </source>
</evidence>
<proteinExistence type="inferred from homology"/>
<evidence type="ECO:0000256" key="1">
    <source>
        <dbReference type="ARBA" id="ARBA00004555"/>
    </source>
</evidence>